<dbReference type="Gene3D" id="3.30.70.1900">
    <property type="match status" value="1"/>
</dbReference>
<sequence>MTLTTHHLTFTATALTPVALGEQSGSAVRGALAGALWERFCANREAPTCDRCPLLEVCPVAALLAPMRSEDEKGGDQRPRPYVVRPPREGARTYQPGETLQFGLALFGTAASLFPYVVMAAHELERGGLGIPLAQLGRRRGQLRLSSIEAVDPLSGLHQTLYSDAAGQVRQPGLAIKAEDVRAFAQSLSDKKVSLILHTPMRLIEQGHLLKQIALRPLLQRLMRRLDDLSLAYGDGALGIDFRALLDLAEQVEVIDDRTRWVDLVSASSRTQRRTPIGGLIGQVTFAGELGPLRELLVWGSLVHVGKNAVKGDGWYSFATP</sequence>
<evidence type="ECO:0000259" key="2">
    <source>
        <dbReference type="Pfam" id="PF10040"/>
    </source>
</evidence>
<dbReference type="Proteomes" id="UP001193081">
    <property type="component" value="Unassembled WGS sequence"/>
</dbReference>
<dbReference type="InterPro" id="IPR019267">
    <property type="entry name" value="CRISPR-assoc_Cas6_C"/>
</dbReference>
<dbReference type="Pfam" id="PF10040">
    <property type="entry name" value="CRISPR_Cas6"/>
    <property type="match status" value="1"/>
</dbReference>
<protein>
    <submittedName>
        <fullName evidence="3">CRISPR system precrRNA processing endoribonuclease RAMP protein Cas6</fullName>
    </submittedName>
</protein>
<dbReference type="EMBL" id="SIJK02000032">
    <property type="protein sequence ID" value="MBP1467338.1"/>
    <property type="molecule type" value="Genomic_DNA"/>
</dbReference>
<reference evidence="3 4" key="1">
    <citation type="submission" date="2021-03" db="EMBL/GenBank/DDBJ databases">
        <authorList>
            <person name="Grouzdev D.S."/>
        </authorList>
    </citation>
    <scope>NUCLEOTIDE SEQUENCE [LARGE SCALE GENOMIC DNA]</scope>
    <source>
        <strain evidence="3 4">M50-1</strain>
    </source>
</reference>
<dbReference type="RefSeq" id="WP_135479543.1">
    <property type="nucleotide sequence ID" value="NZ_SIJK02000032.1"/>
</dbReference>
<feature type="compositionally biased region" description="Basic and acidic residues" evidence="1">
    <location>
        <begin position="69"/>
        <end position="79"/>
    </location>
</feature>
<gene>
    <name evidence="3" type="primary">cas6</name>
    <name evidence="3" type="ORF">EYB53_016620</name>
</gene>
<feature type="domain" description="CRISPR-associated protein Cas6 C-terminal" evidence="2">
    <location>
        <begin position="197"/>
        <end position="316"/>
    </location>
</feature>
<feature type="region of interest" description="Disordered" evidence="1">
    <location>
        <begin position="69"/>
        <end position="92"/>
    </location>
</feature>
<organism evidence="3 4">
    <name type="scientific">Candidatus Chloroploca mongolica</name>
    <dbReference type="NCBI Taxonomy" id="2528176"/>
    <lineage>
        <taxon>Bacteria</taxon>
        <taxon>Bacillati</taxon>
        <taxon>Chloroflexota</taxon>
        <taxon>Chloroflexia</taxon>
        <taxon>Chloroflexales</taxon>
        <taxon>Chloroflexineae</taxon>
        <taxon>Oscillochloridaceae</taxon>
        <taxon>Candidatus Chloroploca</taxon>
    </lineage>
</organism>
<name>A0ABS4DD35_9CHLR</name>
<accession>A0ABS4DD35</accession>
<evidence type="ECO:0000313" key="4">
    <source>
        <dbReference type="Proteomes" id="UP001193081"/>
    </source>
</evidence>
<keyword evidence="4" id="KW-1185">Reference proteome</keyword>
<comment type="caution">
    <text evidence="3">The sequence shown here is derived from an EMBL/GenBank/DDBJ whole genome shotgun (WGS) entry which is preliminary data.</text>
</comment>
<evidence type="ECO:0000256" key="1">
    <source>
        <dbReference type="SAM" id="MobiDB-lite"/>
    </source>
</evidence>
<evidence type="ECO:0000313" key="3">
    <source>
        <dbReference type="EMBL" id="MBP1467338.1"/>
    </source>
</evidence>
<proteinExistence type="predicted"/>